<dbReference type="Pfam" id="PF07859">
    <property type="entry name" value="Abhydrolase_3"/>
    <property type="match status" value="1"/>
</dbReference>
<name>A0A0M4RRE3_9MICC</name>
<keyword evidence="1" id="KW-0378">Hydrolase</keyword>
<dbReference type="PATRIC" id="fig|656366.3.peg.3938"/>
<dbReference type="OrthoDB" id="9803828at2"/>
<dbReference type="KEGG" id="aaq:AOC05_18250"/>
<feature type="domain" description="Alpha/beta hydrolase fold-3" evidence="2">
    <location>
        <begin position="83"/>
        <end position="289"/>
    </location>
</feature>
<reference evidence="4" key="1">
    <citation type="submission" date="2015-09" db="EMBL/GenBank/DDBJ databases">
        <title>Complete genome of Arthrobacter alpinus strain R3.8.</title>
        <authorList>
            <person name="See-Too W.S."/>
            <person name="Chan K.G."/>
        </authorList>
    </citation>
    <scope>NUCLEOTIDE SEQUENCE [LARGE SCALE GENOMIC DNA]</scope>
    <source>
        <strain evidence="4">R3.8</strain>
    </source>
</reference>
<evidence type="ECO:0000256" key="1">
    <source>
        <dbReference type="ARBA" id="ARBA00022801"/>
    </source>
</evidence>
<dbReference type="AlphaFoldDB" id="A0A0M4RRE3"/>
<accession>A0A0M4RRE3</accession>
<dbReference type="Proteomes" id="UP000062833">
    <property type="component" value="Chromosome"/>
</dbReference>
<evidence type="ECO:0000259" key="2">
    <source>
        <dbReference type="Pfam" id="PF07859"/>
    </source>
</evidence>
<dbReference type="Gene3D" id="3.40.50.1820">
    <property type="entry name" value="alpha/beta hydrolase"/>
    <property type="match status" value="1"/>
</dbReference>
<dbReference type="InterPro" id="IPR029058">
    <property type="entry name" value="AB_hydrolase_fold"/>
</dbReference>
<evidence type="ECO:0000313" key="4">
    <source>
        <dbReference type="Proteomes" id="UP000062833"/>
    </source>
</evidence>
<dbReference type="RefSeq" id="WP_062009066.1">
    <property type="nucleotide sequence ID" value="NZ_CP012677.1"/>
</dbReference>
<sequence length="316" mass="33791">MTFFDRVDPQLQAGVDFLVGSTPPGTPEELVATRAANLARRPGLPAELTDAVTITDHVAPGPDVGVPLRSYRPAKAKGPLPGLFWIHGGGMVAGSMAEDDVYCLKLAKSLGLVAVSLEYRLAPEHPFPAAINDAHQGLLWTAANAGLLGIDPHRLAIGGASAGGGIAAGTALRARDEKGPALSFQYLAYPMLDDRDHTPSNSEFSGIPSWNRERNTLAWSWLLGPAHGTDRVSEYASPARATDLSRLPPTLIQIGELDLFRDENFDYAARLLRAGVSTEFQVYAGVYHGAEGLIPDAEVSVRILRDRDEALQRALA</sequence>
<dbReference type="EMBL" id="CP012677">
    <property type="protein sequence ID" value="ALE93808.1"/>
    <property type="molecule type" value="Genomic_DNA"/>
</dbReference>
<dbReference type="GO" id="GO:0016787">
    <property type="term" value="F:hydrolase activity"/>
    <property type="evidence" value="ECO:0007669"/>
    <property type="project" value="UniProtKB-KW"/>
</dbReference>
<dbReference type="PANTHER" id="PTHR48081:SF8">
    <property type="entry name" value="ALPHA_BETA HYDROLASE FOLD-3 DOMAIN-CONTAINING PROTEIN-RELATED"/>
    <property type="match status" value="1"/>
</dbReference>
<dbReference type="InterPro" id="IPR013094">
    <property type="entry name" value="AB_hydrolase_3"/>
</dbReference>
<dbReference type="PANTHER" id="PTHR48081">
    <property type="entry name" value="AB HYDROLASE SUPERFAMILY PROTEIN C4A8.06C"/>
    <property type="match status" value="1"/>
</dbReference>
<dbReference type="InterPro" id="IPR050300">
    <property type="entry name" value="GDXG_lipolytic_enzyme"/>
</dbReference>
<organism evidence="3 4">
    <name type="scientific">Arthrobacter alpinus</name>
    <dbReference type="NCBI Taxonomy" id="656366"/>
    <lineage>
        <taxon>Bacteria</taxon>
        <taxon>Bacillati</taxon>
        <taxon>Actinomycetota</taxon>
        <taxon>Actinomycetes</taxon>
        <taxon>Micrococcales</taxon>
        <taxon>Micrococcaceae</taxon>
        <taxon>Arthrobacter</taxon>
    </lineage>
</organism>
<dbReference type="SUPFAM" id="SSF53474">
    <property type="entry name" value="alpha/beta-Hydrolases"/>
    <property type="match status" value="1"/>
</dbReference>
<keyword evidence="4" id="KW-1185">Reference proteome</keyword>
<proteinExistence type="predicted"/>
<gene>
    <name evidence="3" type="ORF">AOC05_18250</name>
</gene>
<evidence type="ECO:0000313" key="3">
    <source>
        <dbReference type="EMBL" id="ALE93808.1"/>
    </source>
</evidence>
<protein>
    <recommendedName>
        <fullName evidence="2">Alpha/beta hydrolase fold-3 domain-containing protein</fullName>
    </recommendedName>
</protein>